<evidence type="ECO:0000259" key="2">
    <source>
        <dbReference type="Pfam" id="PF01764"/>
    </source>
</evidence>
<dbReference type="PANTHER" id="PTHR46483">
    <property type="entry name" value="PHOSPHOLIPASE A1 PLIP2, CHLOROPLASTIC"/>
    <property type="match status" value="1"/>
</dbReference>
<dbReference type="GO" id="GO:0006629">
    <property type="term" value="P:lipid metabolic process"/>
    <property type="evidence" value="ECO:0007669"/>
    <property type="project" value="InterPro"/>
</dbReference>
<evidence type="ECO:0000256" key="1">
    <source>
        <dbReference type="SAM" id="MobiDB-lite"/>
    </source>
</evidence>
<proteinExistence type="predicted"/>
<feature type="region of interest" description="Disordered" evidence="1">
    <location>
        <begin position="491"/>
        <end position="520"/>
    </location>
</feature>
<reference evidence="3" key="1">
    <citation type="journal article" date="2021" name="Proc. Natl. Acad. Sci. U.S.A.">
        <title>Three genomes in the algal genus Volvox reveal the fate of a haploid sex-determining region after a transition to homothallism.</title>
        <authorList>
            <person name="Yamamoto K."/>
            <person name="Hamaji T."/>
            <person name="Kawai-Toyooka H."/>
            <person name="Matsuzaki R."/>
            <person name="Takahashi F."/>
            <person name="Nishimura Y."/>
            <person name="Kawachi M."/>
            <person name="Noguchi H."/>
            <person name="Minakuchi Y."/>
            <person name="Umen J.G."/>
            <person name="Toyoda A."/>
            <person name="Nozaki H."/>
        </authorList>
    </citation>
    <scope>NUCLEOTIDE SEQUENCE</scope>
    <source>
        <strain evidence="3">NIES-3780</strain>
    </source>
</reference>
<evidence type="ECO:0000313" key="4">
    <source>
        <dbReference type="Proteomes" id="UP000747399"/>
    </source>
</evidence>
<dbReference type="InterPro" id="IPR043367">
    <property type="entry name" value="PLIP1/2/3"/>
</dbReference>
<dbReference type="SUPFAM" id="SSF53474">
    <property type="entry name" value="alpha/beta-Hydrolases"/>
    <property type="match status" value="1"/>
</dbReference>
<feature type="compositionally biased region" description="Low complexity" evidence="1">
    <location>
        <begin position="237"/>
        <end position="253"/>
    </location>
</feature>
<dbReference type="GO" id="GO:0008970">
    <property type="term" value="F:phospholipase A1 activity"/>
    <property type="evidence" value="ECO:0007669"/>
    <property type="project" value="InterPro"/>
</dbReference>
<gene>
    <name evidence="3" type="ORF">Vafri_2608</name>
</gene>
<feature type="domain" description="Fungal lipase-type" evidence="2">
    <location>
        <begin position="583"/>
        <end position="687"/>
    </location>
</feature>
<evidence type="ECO:0000313" key="3">
    <source>
        <dbReference type="EMBL" id="GIL45344.1"/>
    </source>
</evidence>
<dbReference type="EMBL" id="BNCO01000003">
    <property type="protein sequence ID" value="GIL45344.1"/>
    <property type="molecule type" value="Genomic_DNA"/>
</dbReference>
<feature type="compositionally biased region" description="Polar residues" evidence="1">
    <location>
        <begin position="256"/>
        <end position="267"/>
    </location>
</feature>
<dbReference type="InterPro" id="IPR002921">
    <property type="entry name" value="Fungal_lipase-type"/>
</dbReference>
<dbReference type="InterPro" id="IPR029058">
    <property type="entry name" value="AB_hydrolase_fold"/>
</dbReference>
<feature type="region of interest" description="Disordered" evidence="1">
    <location>
        <begin position="237"/>
        <end position="267"/>
    </location>
</feature>
<dbReference type="Proteomes" id="UP000747399">
    <property type="component" value="Unassembled WGS sequence"/>
</dbReference>
<keyword evidence="4" id="KW-1185">Reference proteome</keyword>
<dbReference type="Pfam" id="PF01764">
    <property type="entry name" value="Lipase_3"/>
    <property type="match status" value="1"/>
</dbReference>
<dbReference type="AlphaFoldDB" id="A0A8J4AQJ2"/>
<dbReference type="CDD" id="cd00519">
    <property type="entry name" value="Lipase_3"/>
    <property type="match status" value="1"/>
</dbReference>
<sequence length="938" mass="98991">MVVVSLGCTVSVQETTASSLKQPVTRASLAPQKGHHRRASLDVSTHVATVSSASEAHSAPPSAQTAVGLHMKSVNHTHWTPTWTKTLQTKFSAVWERWQKLSTQIGQYKALRPDWVGHTQELFDQQFQRFLSSVGAATATRSGTASAGTLAGAEAAPAAASRSVTLTPYLTVADEVEVSFAAMLADLCNMAYEVDKLDPELLEARYQLSLVATSINSAPPNTASDAASAENSFAGAANVQGQQESQGQQHAGGRTTPASTATVLDSASGHQKAPGIVSFTMGGSPPLSPSISMLQLTSPEAVTAALTSQGHGAAFEHPVYVSTLHHALTSMGSCDEEGDILDLELRAAVNSRGPQAVLLGGGGVGATMGTMGTLDEISMAMMRQPLDPIKESGGSGDVVEASAMVDPSAREPHAGQMQSPMNGVQAATTPMPGRGTVVFRDTVASGTLFCDASLCEDRDFVAGQFYGYNTQLVERRKSIDGDGGVEVEPVAAGTQSGAAGGRALREEQSTRRRTTSSGGVAGINGMEAAAAAGALQDAAAVLGTLGGEALPVAGGPPVVVACTKAPPSAWFACDDKQTKVRYFAIQGSTSLEHWQINLQFEPVVFEDPKYGVRIHRGVYEAAKTLYDDLLPLVQQHLEDFPNAMVSFAGHSLGGSLGTVLMLLFVVRGVLKPSNISPIYTFGAPAVFCQGAIADAPSDRCAKCHLSCEMRLSPRPAAGPLAGIAATAASMDQAQKLPLGLMADLGLSDDQVVNVIMHKDIVPRAFVCDYTAVVGVLQRWWPSFRDHHSLQDDAGPHKSLYNFVGRMAVLRPSSDLPFVNGPADASHPMLPNHPALYRVGLHDDLFPSMDYAAATMASWDELFGGLSAMANGCRRNQAAASARRATKLESMQTSVMQFMNQPHPLTTLSDYQAYGPHGFISRFHNPDNYTRALRALSNR</sequence>
<comment type="caution">
    <text evidence="3">The sequence shown here is derived from an EMBL/GenBank/DDBJ whole genome shotgun (WGS) entry which is preliminary data.</text>
</comment>
<protein>
    <recommendedName>
        <fullName evidence="2">Fungal lipase-type domain-containing protein</fullName>
    </recommendedName>
</protein>
<dbReference type="Gene3D" id="3.40.50.1820">
    <property type="entry name" value="alpha/beta hydrolase"/>
    <property type="match status" value="1"/>
</dbReference>
<dbReference type="PANTHER" id="PTHR46483:SF4">
    <property type="entry name" value="PHOSPHOLIPASE A1 PLIP2, CHLOROPLASTIC"/>
    <property type="match status" value="1"/>
</dbReference>
<name>A0A8J4AQJ2_9CHLO</name>
<organism evidence="3 4">
    <name type="scientific">Volvox africanus</name>
    <dbReference type="NCBI Taxonomy" id="51714"/>
    <lineage>
        <taxon>Eukaryota</taxon>
        <taxon>Viridiplantae</taxon>
        <taxon>Chlorophyta</taxon>
        <taxon>core chlorophytes</taxon>
        <taxon>Chlorophyceae</taxon>
        <taxon>CS clade</taxon>
        <taxon>Chlamydomonadales</taxon>
        <taxon>Volvocaceae</taxon>
        <taxon>Volvox</taxon>
    </lineage>
</organism>
<accession>A0A8J4AQJ2</accession>